<evidence type="ECO:0000313" key="2">
    <source>
        <dbReference type="EMBL" id="RIJ47899.1"/>
    </source>
</evidence>
<dbReference type="OrthoDB" id="7294637at2"/>
<name>A0A399SYW6_9BACT</name>
<evidence type="ECO:0000313" key="3">
    <source>
        <dbReference type="Proteomes" id="UP000265926"/>
    </source>
</evidence>
<evidence type="ECO:0008006" key="4">
    <source>
        <dbReference type="Google" id="ProtNLM"/>
    </source>
</evidence>
<evidence type="ECO:0000256" key="1">
    <source>
        <dbReference type="SAM" id="SignalP"/>
    </source>
</evidence>
<dbReference type="InterPro" id="IPR036278">
    <property type="entry name" value="Sialidase_sf"/>
</dbReference>
<dbReference type="SUPFAM" id="SSF49344">
    <property type="entry name" value="CBD9-like"/>
    <property type="match status" value="1"/>
</dbReference>
<accession>A0A399SYW6</accession>
<keyword evidence="3" id="KW-1185">Reference proteome</keyword>
<reference evidence="2 3" key="1">
    <citation type="submission" date="2018-08" db="EMBL/GenBank/DDBJ databases">
        <title>Pallidiluteibacterium maritimus gen. nov., sp. nov., isolated from coastal sediment.</title>
        <authorList>
            <person name="Zhou L.Y."/>
        </authorList>
    </citation>
    <scope>NUCLEOTIDE SEQUENCE [LARGE SCALE GENOMIC DNA]</scope>
    <source>
        <strain evidence="2 3">XSD2</strain>
    </source>
</reference>
<protein>
    <recommendedName>
        <fullName evidence="4">Exo-alpha-sialidase</fullName>
    </recommendedName>
</protein>
<dbReference type="CDD" id="cd15482">
    <property type="entry name" value="Sialidase_non-viral"/>
    <property type="match status" value="1"/>
</dbReference>
<dbReference type="PANTHER" id="PTHR38792">
    <property type="entry name" value="BNR/ASP-BOX REPEAT DOMAIN PROTEIN (AFU_ORTHOLOGUE AFUA_7G06430)-RELATED"/>
    <property type="match status" value="1"/>
</dbReference>
<dbReference type="PANTHER" id="PTHR38792:SF3">
    <property type="entry name" value="BNR_ASP-BOX REPEAT DOMAIN PROTEIN (AFU_ORTHOLOGUE AFUA_7G06430)-RELATED"/>
    <property type="match status" value="1"/>
</dbReference>
<dbReference type="EMBL" id="QWGR01000006">
    <property type="protein sequence ID" value="RIJ47899.1"/>
    <property type="molecule type" value="Genomic_DNA"/>
</dbReference>
<gene>
    <name evidence="2" type="ORF">D1614_12290</name>
</gene>
<comment type="caution">
    <text evidence="2">The sequence shown here is derived from an EMBL/GenBank/DDBJ whole genome shotgun (WGS) entry which is preliminary data.</text>
</comment>
<sequence>MINNIQFRIMNIFRIYKSIIYFAIASSTLFIACDRDDDDDVPVIVDDVYTPVEMTPVSGLRIAWDYSSLQQLADEGSSPEMIRLSDSSLVMVYESAGSIHLKKSLNNGVSWDNSSVLFSKSTHKGYDGEYELTYTDLMVQPTIVLLENGDLLAACGVRYRYTVSDSDIEFPASIRVRRIAENGTVMEPVQEVYTNLGCEHPDFLQLPDGVVQLYFSNGSSSVDLEMMSSTELSVDIEEQRIEMISSGDGGQTWSGAVEEFGPDGMYSAWTGSKVIASRANKNNNCPSATIVNNDIVIAYGDNNTVTYKPYVVRSSITNNWPYPITGDTPDRDYALYEILPEKYNMGVPDLVSLPQGETILAYETNAGRPSDKKIMEVAISSENAMDFKHRTRPFPFSLDTEAVGNSLLYFNDSSVVALTSTDFQNNETLAPWMIKGYLVNELVINKREIENHPIFVGGQSEANIRVGLGIDETNLYVDALAIDPTPVLAEAGTENGDGIYLYIDAPNRSLLDVDAGIFKFWISSKGEVVRWDGKEGSWIPGSSDGVEVIETATDSGYKLAITLSKEELVNFNTDGIRFGVGLSDFVNPEEGKTELLSLCEDMRSSTWLKVSF</sequence>
<proteinExistence type="predicted"/>
<dbReference type="SUPFAM" id="SSF50939">
    <property type="entry name" value="Sialidases"/>
    <property type="match status" value="1"/>
</dbReference>
<feature type="chain" id="PRO_5017311782" description="Exo-alpha-sialidase" evidence="1">
    <location>
        <begin position="33"/>
        <end position="612"/>
    </location>
</feature>
<organism evidence="2 3">
    <name type="scientific">Maribellus luteus</name>
    <dbReference type="NCBI Taxonomy" id="2305463"/>
    <lineage>
        <taxon>Bacteria</taxon>
        <taxon>Pseudomonadati</taxon>
        <taxon>Bacteroidota</taxon>
        <taxon>Bacteroidia</taxon>
        <taxon>Marinilabiliales</taxon>
        <taxon>Prolixibacteraceae</taxon>
        <taxon>Maribellus</taxon>
    </lineage>
</organism>
<feature type="signal peptide" evidence="1">
    <location>
        <begin position="1"/>
        <end position="32"/>
    </location>
</feature>
<dbReference type="Gene3D" id="2.120.10.10">
    <property type="match status" value="1"/>
</dbReference>
<dbReference type="Proteomes" id="UP000265926">
    <property type="component" value="Unassembled WGS sequence"/>
</dbReference>
<keyword evidence="1" id="KW-0732">Signal</keyword>
<dbReference type="Gene3D" id="2.60.40.1190">
    <property type="match status" value="1"/>
</dbReference>
<dbReference type="AlphaFoldDB" id="A0A399SYW6"/>